<name>A0A8K0VA81_9RHOB</name>
<reference evidence="4" key="1">
    <citation type="submission" date="2021-01" db="EMBL/GenBank/DDBJ databases">
        <title>Tabrizicola alba sp. nov. a motile alkaliphilic bacterium isolated from a soda lake.</title>
        <authorList>
            <person name="Szuroczki S."/>
            <person name="Abbaszade G."/>
            <person name="Schumann P."/>
            <person name="Toth E."/>
        </authorList>
    </citation>
    <scope>NUCLEOTIDE SEQUENCE</scope>
    <source>
        <strain evidence="4">DMG-N-6</strain>
    </source>
</reference>
<evidence type="ECO:0000256" key="1">
    <source>
        <dbReference type="SAM" id="MobiDB-lite"/>
    </source>
</evidence>
<dbReference type="InterPro" id="IPR011723">
    <property type="entry name" value="Znf/thioredoxin_put"/>
</dbReference>
<feature type="region of interest" description="Disordered" evidence="1">
    <location>
        <begin position="82"/>
        <end position="103"/>
    </location>
</feature>
<dbReference type="Proteomes" id="UP000648908">
    <property type="component" value="Unassembled WGS sequence"/>
</dbReference>
<comment type="caution">
    <text evidence="4">The sequence shown here is derived from an EMBL/GenBank/DDBJ whole genome shotgun (WGS) entry which is preliminary data.</text>
</comment>
<accession>A0A8K0VA81</accession>
<evidence type="ECO:0000256" key="2">
    <source>
        <dbReference type="SAM" id="Phobius"/>
    </source>
</evidence>
<dbReference type="Pfam" id="PF13717">
    <property type="entry name" value="Zn_ribbon_4"/>
    <property type="match status" value="1"/>
</dbReference>
<gene>
    <name evidence="4" type="ORF">JL811_14005</name>
</gene>
<feature type="transmembrane region" description="Helical" evidence="2">
    <location>
        <begin position="295"/>
        <end position="316"/>
    </location>
</feature>
<keyword evidence="5" id="KW-1185">Reference proteome</keyword>
<feature type="compositionally biased region" description="Basic and acidic residues" evidence="1">
    <location>
        <begin position="184"/>
        <end position="196"/>
    </location>
</feature>
<keyword evidence="2" id="KW-0812">Transmembrane</keyword>
<dbReference type="RefSeq" id="WP_202689332.1">
    <property type="nucleotide sequence ID" value="NZ_JAESVN010000006.1"/>
</dbReference>
<feature type="domain" description="Zinc finger/thioredoxin putative" evidence="3">
    <location>
        <begin position="1"/>
        <end position="35"/>
    </location>
</feature>
<dbReference type="AlphaFoldDB" id="A0A8K0VA81"/>
<evidence type="ECO:0000313" key="5">
    <source>
        <dbReference type="Proteomes" id="UP000648908"/>
    </source>
</evidence>
<feature type="compositionally biased region" description="Polar residues" evidence="1">
    <location>
        <begin position="260"/>
        <end position="270"/>
    </location>
</feature>
<dbReference type="NCBIfam" id="TIGR02098">
    <property type="entry name" value="MJ0042_CXXC"/>
    <property type="match status" value="1"/>
</dbReference>
<keyword evidence="2" id="KW-1133">Transmembrane helix</keyword>
<proteinExistence type="predicted"/>
<evidence type="ECO:0000259" key="3">
    <source>
        <dbReference type="Pfam" id="PF13717"/>
    </source>
</evidence>
<feature type="region of interest" description="Disordered" evidence="1">
    <location>
        <begin position="118"/>
        <end position="169"/>
    </location>
</feature>
<feature type="region of interest" description="Disordered" evidence="1">
    <location>
        <begin position="184"/>
        <end position="286"/>
    </location>
</feature>
<feature type="compositionally biased region" description="Polar residues" evidence="1">
    <location>
        <begin position="197"/>
        <end position="213"/>
    </location>
</feature>
<evidence type="ECO:0000313" key="4">
    <source>
        <dbReference type="EMBL" id="MBL4918337.1"/>
    </source>
</evidence>
<feature type="compositionally biased region" description="Low complexity" evidence="1">
    <location>
        <begin position="137"/>
        <end position="156"/>
    </location>
</feature>
<organism evidence="4 5">
    <name type="scientific">Szabonella alba</name>
    <dbReference type="NCBI Taxonomy" id="2804194"/>
    <lineage>
        <taxon>Bacteria</taxon>
        <taxon>Pseudomonadati</taxon>
        <taxon>Pseudomonadota</taxon>
        <taxon>Alphaproteobacteria</taxon>
        <taxon>Rhodobacterales</taxon>
        <taxon>Paracoccaceae</taxon>
        <taxon>Szabonella</taxon>
    </lineage>
</organism>
<keyword evidence="2" id="KW-0472">Membrane</keyword>
<sequence length="357" mass="37748">MRLICPNCDAQYEVDDSAIPDDGRDVQCSNCGHAWYQVPVGPSGMLAEDGAEYSVGPETDLHGMSEPEPAEETAFAAPRANGQHDVWNDDTEEDEAGPVTQGAGAGAIAGASAMLSDHAAQMHTDPPAAPDPDAADPDAAAPDDGPDAPLTATGPATPMPGPETAQPRRSLDENLLAVLKEEAEREAAARRAEQQRPIETQTDLGLEETGSSTALRNRLARLRAPEPELEPQPEDRTDPEAEITARPGARRDLLPDIEEINSTLRASSETRPGVDPLPRQDTTAARGGSGFRSGFFLMVFLAVLAASAYVAAPRIVEQFPAAQDMMTRYVNGVNHLRAGLDGLLMRATGSLQSMGGN</sequence>
<dbReference type="EMBL" id="JAESVN010000006">
    <property type="protein sequence ID" value="MBL4918337.1"/>
    <property type="molecule type" value="Genomic_DNA"/>
</dbReference>
<protein>
    <submittedName>
        <fullName evidence="4">Zinc-ribbon domain-containing protein</fullName>
    </submittedName>
</protein>